<evidence type="ECO:0000256" key="17">
    <source>
        <dbReference type="SAM" id="MobiDB-lite"/>
    </source>
</evidence>
<dbReference type="InterPro" id="IPR008250">
    <property type="entry name" value="ATPase_P-typ_transduc_dom_A_sf"/>
</dbReference>
<evidence type="ECO:0000259" key="19">
    <source>
        <dbReference type="SMART" id="SM00831"/>
    </source>
</evidence>
<name>A0A8H2X263_9AGAM</name>
<dbReference type="EMBL" id="CAJMWY010000086">
    <property type="protein sequence ID" value="CAE6415221.1"/>
    <property type="molecule type" value="Genomic_DNA"/>
</dbReference>
<evidence type="ECO:0000256" key="15">
    <source>
        <dbReference type="ARBA" id="ARBA00048694"/>
    </source>
</evidence>
<feature type="transmembrane region" description="Helical" evidence="18">
    <location>
        <begin position="998"/>
        <end position="1019"/>
    </location>
</feature>
<dbReference type="GO" id="GO:0012505">
    <property type="term" value="C:endomembrane system"/>
    <property type="evidence" value="ECO:0007669"/>
    <property type="project" value="UniProtKB-SubCell"/>
</dbReference>
<feature type="transmembrane region" description="Helical" evidence="18">
    <location>
        <begin position="240"/>
        <end position="257"/>
    </location>
</feature>
<dbReference type="InterPro" id="IPR023214">
    <property type="entry name" value="HAD_sf"/>
</dbReference>
<evidence type="ECO:0000256" key="2">
    <source>
        <dbReference type="ARBA" id="ARBA00012790"/>
    </source>
</evidence>
<keyword evidence="10" id="KW-1278">Translocase</keyword>
<accession>A0A8H2X263</accession>
<dbReference type="Gene3D" id="1.20.1110.10">
    <property type="entry name" value="Calcium-transporting ATPase, transmembrane domain"/>
    <property type="match status" value="1"/>
</dbReference>
<feature type="transmembrane region" description="Helical" evidence="18">
    <location>
        <begin position="447"/>
        <end position="466"/>
    </location>
</feature>
<dbReference type="InterPro" id="IPR001757">
    <property type="entry name" value="P_typ_ATPase"/>
</dbReference>
<dbReference type="FunFam" id="3.40.50.1000:FF:000001">
    <property type="entry name" value="Phospholipid-transporting ATPase IC"/>
    <property type="match status" value="1"/>
</dbReference>
<dbReference type="Gene3D" id="2.70.150.10">
    <property type="entry name" value="Calcium-transporting ATPase, cytoplasmic transduction domain A"/>
    <property type="match status" value="1"/>
</dbReference>
<dbReference type="Proteomes" id="UP000663861">
    <property type="component" value="Unassembled WGS sequence"/>
</dbReference>
<evidence type="ECO:0000256" key="10">
    <source>
        <dbReference type="ARBA" id="ARBA00022967"/>
    </source>
</evidence>
<comment type="similarity">
    <text evidence="14">Belongs to the cation transport ATPase (P-type) (TC 3.A.3) family.</text>
</comment>
<dbReference type="AlphaFoldDB" id="A0A8H2X263"/>
<keyword evidence="9" id="KW-0067">ATP-binding</keyword>
<keyword evidence="5" id="KW-0109">Calcium transport</keyword>
<dbReference type="PRINTS" id="PR00119">
    <property type="entry name" value="CATATPASE"/>
</dbReference>
<evidence type="ECO:0000256" key="13">
    <source>
        <dbReference type="ARBA" id="ARBA00023136"/>
    </source>
</evidence>
<dbReference type="SUPFAM" id="SSF56784">
    <property type="entry name" value="HAD-like"/>
    <property type="match status" value="1"/>
</dbReference>
<evidence type="ECO:0000313" key="21">
    <source>
        <dbReference type="Proteomes" id="UP000663861"/>
    </source>
</evidence>
<evidence type="ECO:0000256" key="18">
    <source>
        <dbReference type="SAM" id="Phobius"/>
    </source>
</evidence>
<dbReference type="SUPFAM" id="SSF81665">
    <property type="entry name" value="Calcium ATPase, transmembrane domain M"/>
    <property type="match status" value="1"/>
</dbReference>
<keyword evidence="3" id="KW-0813">Transport</keyword>
<feature type="region of interest" description="Disordered" evidence="17">
    <location>
        <begin position="1"/>
        <end position="46"/>
    </location>
</feature>
<evidence type="ECO:0000256" key="9">
    <source>
        <dbReference type="ARBA" id="ARBA00022840"/>
    </source>
</evidence>
<comment type="caution">
    <text evidence="20">The sequence shown here is derived from an EMBL/GenBank/DDBJ whole genome shotgun (WGS) entry which is preliminary data.</text>
</comment>
<dbReference type="NCBIfam" id="TIGR01494">
    <property type="entry name" value="ATPase_P-type"/>
    <property type="match status" value="2"/>
</dbReference>
<evidence type="ECO:0000256" key="12">
    <source>
        <dbReference type="ARBA" id="ARBA00023065"/>
    </source>
</evidence>
<dbReference type="Gene3D" id="3.40.50.1000">
    <property type="entry name" value="HAD superfamily/HAD-like"/>
    <property type="match status" value="1"/>
</dbReference>
<dbReference type="PROSITE" id="PS00154">
    <property type="entry name" value="ATPASE_E1_E2"/>
    <property type="match status" value="1"/>
</dbReference>
<keyword evidence="4" id="KW-0597">Phosphoprotein</keyword>
<keyword evidence="11 18" id="KW-1133">Transmembrane helix</keyword>
<keyword evidence="6 18" id="KW-0812">Transmembrane</keyword>
<dbReference type="InterPro" id="IPR023299">
    <property type="entry name" value="ATPase_P-typ_cyto_dom_N"/>
</dbReference>
<dbReference type="GO" id="GO:0031090">
    <property type="term" value="C:organelle membrane"/>
    <property type="evidence" value="ECO:0007669"/>
    <property type="project" value="UniProtKB-ARBA"/>
</dbReference>
<keyword evidence="13 18" id="KW-0472">Membrane</keyword>
<feature type="compositionally biased region" description="Polar residues" evidence="17">
    <location>
        <begin position="1"/>
        <end position="12"/>
    </location>
</feature>
<dbReference type="GO" id="GO:0005737">
    <property type="term" value="C:cytoplasm"/>
    <property type="evidence" value="ECO:0007669"/>
    <property type="project" value="UniProtKB-ARBA"/>
</dbReference>
<evidence type="ECO:0000256" key="7">
    <source>
        <dbReference type="ARBA" id="ARBA00022741"/>
    </source>
</evidence>
<dbReference type="SFLD" id="SFLDG00002">
    <property type="entry name" value="C1.7:_P-type_atpase_like"/>
    <property type="match status" value="1"/>
</dbReference>
<dbReference type="GO" id="GO:0005384">
    <property type="term" value="F:manganese ion transmembrane transporter activity"/>
    <property type="evidence" value="ECO:0007669"/>
    <property type="project" value="UniProtKB-ARBA"/>
</dbReference>
<dbReference type="GO" id="GO:0005388">
    <property type="term" value="F:P-type calcium transporter activity"/>
    <property type="evidence" value="ECO:0007669"/>
    <property type="project" value="UniProtKB-EC"/>
</dbReference>
<feature type="domain" description="Cation-transporting P-type ATPase N-terminal" evidence="19">
    <location>
        <begin position="180"/>
        <end position="256"/>
    </location>
</feature>
<dbReference type="InterPro" id="IPR059000">
    <property type="entry name" value="ATPase_P-type_domA"/>
</dbReference>
<organism evidence="20 21">
    <name type="scientific">Rhizoctonia solani</name>
    <dbReference type="NCBI Taxonomy" id="456999"/>
    <lineage>
        <taxon>Eukaryota</taxon>
        <taxon>Fungi</taxon>
        <taxon>Dikarya</taxon>
        <taxon>Basidiomycota</taxon>
        <taxon>Agaricomycotina</taxon>
        <taxon>Agaricomycetes</taxon>
        <taxon>Cantharellales</taxon>
        <taxon>Ceratobasidiaceae</taxon>
        <taxon>Rhizoctonia</taxon>
    </lineage>
</organism>
<dbReference type="InterPro" id="IPR036412">
    <property type="entry name" value="HAD-like_sf"/>
</dbReference>
<reference evidence="20" key="1">
    <citation type="submission" date="2021-01" db="EMBL/GenBank/DDBJ databases">
        <authorList>
            <person name="Kaushik A."/>
        </authorList>
    </citation>
    <scope>NUCLEOTIDE SEQUENCE</scope>
    <source>
        <strain evidence="20">AG4-RS23</strain>
    </source>
</reference>
<dbReference type="SMART" id="SM00831">
    <property type="entry name" value="Cation_ATPase_N"/>
    <property type="match status" value="1"/>
</dbReference>
<feature type="transmembrane region" description="Helical" evidence="18">
    <location>
        <begin position="1031"/>
        <end position="1049"/>
    </location>
</feature>
<feature type="transmembrane region" description="Helical" evidence="18">
    <location>
        <begin position="1091"/>
        <end position="1109"/>
    </location>
</feature>
<dbReference type="InterPro" id="IPR023298">
    <property type="entry name" value="ATPase_P-typ_TM_dom_sf"/>
</dbReference>
<dbReference type="Pfam" id="PF13246">
    <property type="entry name" value="Cation_ATPase"/>
    <property type="match status" value="1"/>
</dbReference>
<evidence type="ECO:0000256" key="8">
    <source>
        <dbReference type="ARBA" id="ARBA00022837"/>
    </source>
</evidence>
<keyword evidence="7" id="KW-0547">Nucleotide-binding</keyword>
<dbReference type="FunFam" id="2.70.150.10:FF:000008">
    <property type="entry name" value="Calcium-transporting ATPase"/>
    <property type="match status" value="1"/>
</dbReference>
<evidence type="ECO:0000256" key="3">
    <source>
        <dbReference type="ARBA" id="ARBA00022448"/>
    </source>
</evidence>
<dbReference type="Gene3D" id="3.40.1110.10">
    <property type="entry name" value="Calcium-transporting ATPase, cytoplasmic domain N"/>
    <property type="match status" value="1"/>
</dbReference>
<evidence type="ECO:0000256" key="4">
    <source>
        <dbReference type="ARBA" id="ARBA00022553"/>
    </source>
</evidence>
<dbReference type="EC" id="7.2.2.10" evidence="2"/>
<feature type="transmembrane region" description="Helical" evidence="18">
    <location>
        <begin position="472"/>
        <end position="501"/>
    </location>
</feature>
<evidence type="ECO:0000256" key="11">
    <source>
        <dbReference type="ARBA" id="ARBA00022989"/>
    </source>
</evidence>
<feature type="transmembrane region" description="Helical" evidence="18">
    <location>
        <begin position="1061"/>
        <end position="1079"/>
    </location>
</feature>
<dbReference type="Pfam" id="PF00122">
    <property type="entry name" value="E1-E2_ATPase"/>
    <property type="match status" value="1"/>
</dbReference>
<dbReference type="InterPro" id="IPR006068">
    <property type="entry name" value="ATPase_P-typ_cation-transptr_C"/>
</dbReference>
<keyword evidence="12" id="KW-0406">Ion transport</keyword>
<dbReference type="GO" id="GO:0005524">
    <property type="term" value="F:ATP binding"/>
    <property type="evidence" value="ECO:0007669"/>
    <property type="project" value="UniProtKB-KW"/>
</dbReference>
<protein>
    <recommendedName>
        <fullName evidence="16">Calcium-transporting ATPase 1</fullName>
        <ecNumber evidence="2">7.2.2.10</ecNumber>
    </recommendedName>
</protein>
<dbReference type="SFLD" id="SFLDF00027">
    <property type="entry name" value="p-type_atpase"/>
    <property type="match status" value="1"/>
</dbReference>
<dbReference type="InterPro" id="IPR044492">
    <property type="entry name" value="P_typ_ATPase_HD_dom"/>
</dbReference>
<comment type="subcellular location">
    <subcellularLocation>
        <location evidence="1">Endomembrane system</location>
        <topology evidence="1">Multi-pass membrane protein</topology>
    </subcellularLocation>
</comment>
<evidence type="ECO:0000256" key="16">
    <source>
        <dbReference type="ARBA" id="ARBA00067949"/>
    </source>
</evidence>
<comment type="catalytic activity">
    <reaction evidence="15">
        <text>Ca(2+)(in) + ATP + H2O = Ca(2+)(out) + ADP + phosphate + H(+)</text>
        <dbReference type="Rhea" id="RHEA:18105"/>
        <dbReference type="ChEBI" id="CHEBI:15377"/>
        <dbReference type="ChEBI" id="CHEBI:15378"/>
        <dbReference type="ChEBI" id="CHEBI:29108"/>
        <dbReference type="ChEBI" id="CHEBI:30616"/>
        <dbReference type="ChEBI" id="CHEBI:43474"/>
        <dbReference type="ChEBI" id="CHEBI:456216"/>
        <dbReference type="EC" id="7.2.2.10"/>
    </reaction>
</comment>
<evidence type="ECO:0000256" key="6">
    <source>
        <dbReference type="ARBA" id="ARBA00022692"/>
    </source>
</evidence>
<dbReference type="InterPro" id="IPR018303">
    <property type="entry name" value="ATPase_P-typ_P_site"/>
</dbReference>
<sequence>MSNNRARVNTSYDYGLNRRAGSPPAQAYFETSAEGAPHPVSPEAGSHFAYSTTLRRAGSPPAQAYFETSAEGAPHPVSPEAGSHFAYSTTLRRHGVGDSPTTGRRASLEAASGFVEQVWNNTWNKDKEPVDEEGGIELALKGRDDTLSAKYASTSAEDTLRDFRSDPTNGLTASAIPALRATRYSICQDTLRDFRSDPTNGLTASAIPALRATFGYNEFSVSAPEPAWLKFAKTIYESHLILLLFGSAAISALLGNFDDASHLILLLFGSAAISALLGNFDDAVSITVAILIVVTVGYVQERRSEESLAALNKLVPHHTHIIRDGQQVHLLANELVPGDLVTFQVGDRIPADIRLLTSLDLEIDESSLTGETHPARKSITACPPRAPLGERYSIAFMGTLVRNGRGTGIVISTGTATEFGSVFSLMQSVEEKRTPLQASMDELAHKLSMLSFGVIGVICLIGVMQHRGWLEMFTIGVSLAVAAIPEGLPIVTTVTLALGVLRMARRKAIVKKLPSVEALGSVSVVCSDKTGTLTQNEQTVSQIFVVDHIVHVETGFGTRINTNVVTPAVRKTLEIGGLCNNAFRNTEGINVGQSTDVAMLNVLAEFGVRDERRNFTRTSERPFNSESKYMAVTGTHNVTSAVTHSRNPSPTPNREMYYIKGALDVLLPLCKTYHIADDATPPLEQGVRQTIMARAEHCAKSGLRIVAVGYASIPPGFSGTEPPSGLVFAGFEAMMDPPRKGVSEAVAQLHAGGVKVVMITGDAVHTAQSIAQSIGLRTAGVGASAGLGMGLDMSARVGMGGIGLSPRGTSAGAGSCLTGAEIDAMDDRSLMERVSNVTVFARTTPRHKMRIVKAYQQRGEVVAMTGDGVNDAPALKMADIGVSMGKSGTDVAKEAADVILVDDNFSTILSAVEEGKHIFYNIQNFLSFQLSTAVAALSLITLSTMFRMSNPLNAMQILFINILMDGPPSQSLGVDPVDRAVMRRPPRRKDEPIITQRIVGRVLFSASIIVLGTLFVYAHELSDGSMSRRDQTMTFTCFVFLDLASALQNRGINCGLLQNQMLLTTVSISFLTQLGFIYIPLFQSVFQTEALAIHDLSVLLCLGGASMGLHELRRRWERKANKEMDALYSGGIADVV</sequence>
<dbReference type="PANTHER" id="PTHR42861">
    <property type="entry name" value="CALCIUM-TRANSPORTING ATPASE"/>
    <property type="match status" value="1"/>
</dbReference>
<dbReference type="GO" id="GO:0016887">
    <property type="term" value="F:ATP hydrolysis activity"/>
    <property type="evidence" value="ECO:0007669"/>
    <property type="project" value="InterPro"/>
</dbReference>
<dbReference type="SUPFAM" id="SSF81660">
    <property type="entry name" value="Metal cation-transporting ATPase, ATP-binding domain N"/>
    <property type="match status" value="1"/>
</dbReference>
<dbReference type="SFLD" id="SFLDS00003">
    <property type="entry name" value="Haloacid_Dehalogenase"/>
    <property type="match status" value="1"/>
</dbReference>
<evidence type="ECO:0000256" key="1">
    <source>
        <dbReference type="ARBA" id="ARBA00004127"/>
    </source>
</evidence>
<keyword evidence="8" id="KW-0106">Calcium</keyword>
<evidence type="ECO:0000313" key="20">
    <source>
        <dbReference type="EMBL" id="CAE6415221.1"/>
    </source>
</evidence>
<evidence type="ECO:0000256" key="14">
    <source>
        <dbReference type="ARBA" id="ARBA00038148"/>
    </source>
</evidence>
<dbReference type="SUPFAM" id="SSF81653">
    <property type="entry name" value="Calcium ATPase, transduction domain A"/>
    <property type="match status" value="1"/>
</dbReference>
<gene>
    <name evidence="20" type="ORF">RDB_LOCUS6395</name>
</gene>
<dbReference type="FunFam" id="3.40.50.1000:FF:000028">
    <property type="entry name" value="Calcium-transporting P-type ATPase, putative"/>
    <property type="match status" value="1"/>
</dbReference>
<dbReference type="Pfam" id="PF00689">
    <property type="entry name" value="Cation_ATPase_C"/>
    <property type="match status" value="1"/>
</dbReference>
<dbReference type="InterPro" id="IPR004014">
    <property type="entry name" value="ATPase_P-typ_cation-transptr_N"/>
</dbReference>
<feature type="transmembrane region" description="Helical" evidence="18">
    <location>
        <begin position="263"/>
        <end position="294"/>
    </location>
</feature>
<proteinExistence type="inferred from homology"/>
<evidence type="ECO:0000256" key="5">
    <source>
        <dbReference type="ARBA" id="ARBA00022568"/>
    </source>
</evidence>
<dbReference type="Pfam" id="PF00690">
    <property type="entry name" value="Cation_ATPase_N"/>
    <property type="match status" value="1"/>
</dbReference>